<sequence>MSSLSMKSGTGMLVFDWSNWFPGWKSSSQVLRSSGRDLLKDRSMSSPESSVHPKIFTSDLRFLKYFLASSDVLVPRPLKYLIDHLAQSAVFCFQLS</sequence>
<gene>
    <name evidence="1" type="primary">m549L</name>
    <name evidence="1" type="ORF">MT325_m549L</name>
</gene>
<dbReference type="EMBL" id="DQ491001">
    <property type="protein sequence ID" value="ABT14103.1"/>
    <property type="molecule type" value="Genomic_DNA"/>
</dbReference>
<accession>A7IUS9</accession>
<organism evidence="1 2">
    <name type="scientific">Paramecium bursaria Chlorella virus MT325</name>
    <name type="common">PBCV-MT325</name>
    <dbReference type="NCBI Taxonomy" id="346932"/>
    <lineage>
        <taxon>Viruses</taxon>
        <taxon>Varidnaviria</taxon>
        <taxon>Bamfordvirae</taxon>
        <taxon>Nucleocytoviricota</taxon>
        <taxon>Megaviricetes</taxon>
        <taxon>Algavirales</taxon>
        <taxon>Phycodnaviridae</taxon>
        <taxon>Chlorovirus</taxon>
        <taxon>Chlorovirus conductrix</taxon>
        <taxon>Paramecium bursaria Chlorella virus A1</taxon>
    </lineage>
</organism>
<name>A7IUS9_PBCVM</name>
<protein>
    <submittedName>
        <fullName evidence="1">Uncharacterized protein m549L</fullName>
    </submittedName>
</protein>
<organismHost>
    <name type="scientific">Paramecium bursaria</name>
    <dbReference type="NCBI Taxonomy" id="74790"/>
</organismHost>
<reference evidence="1 2" key="1">
    <citation type="journal article" date="2007" name="Virology">
        <title>Sequence and annotation of the 314-kb MT325 and the 321-kb FR483 viruses that infect Chlorella Pbi.</title>
        <authorList>
            <person name="Fitzgerald L.A."/>
            <person name="Graves M.V."/>
            <person name="Li X."/>
            <person name="Feldblyum T."/>
            <person name="Hartigan J."/>
            <person name="Van Etten J.L."/>
        </authorList>
    </citation>
    <scope>NUCLEOTIDE SEQUENCE [LARGE SCALE GENOMIC DNA]</scope>
    <source>
        <strain evidence="1 2">MT325</strain>
    </source>
</reference>
<evidence type="ECO:0000313" key="1">
    <source>
        <dbReference type="EMBL" id="ABT14103.1"/>
    </source>
</evidence>
<evidence type="ECO:0000313" key="2">
    <source>
        <dbReference type="Proteomes" id="UP000246715"/>
    </source>
</evidence>
<dbReference type="Proteomes" id="UP000246715">
    <property type="component" value="Segment"/>
</dbReference>
<proteinExistence type="predicted"/>